<accession>A0A1U9YTK6</accession>
<keyword evidence="3" id="KW-0963">Cytoplasm</keyword>
<dbReference type="GO" id="GO:0006935">
    <property type="term" value="P:chemotaxis"/>
    <property type="evidence" value="ECO:0007669"/>
    <property type="project" value="UniProtKB-UniRule"/>
</dbReference>
<dbReference type="Gene3D" id="3.40.50.2300">
    <property type="match status" value="1"/>
</dbReference>
<dbReference type="CDD" id="cd16432">
    <property type="entry name" value="CheB_Rec"/>
    <property type="match status" value="1"/>
</dbReference>
<dbReference type="PROSITE" id="PS50122">
    <property type="entry name" value="CHEB"/>
    <property type="match status" value="1"/>
</dbReference>
<comment type="similarity">
    <text evidence="3">Belongs to the CheB family.</text>
</comment>
<name>A0A1U9YTK6_9BACL</name>
<dbReference type="GeneID" id="64219382"/>
<dbReference type="InterPro" id="IPR001789">
    <property type="entry name" value="Sig_transdc_resp-reg_receiver"/>
</dbReference>
<dbReference type="Proteomes" id="UP000192727">
    <property type="component" value="Chromosome"/>
</dbReference>
<dbReference type="GO" id="GO:0050568">
    <property type="term" value="F:protein-glutamine glutaminase activity"/>
    <property type="evidence" value="ECO:0007669"/>
    <property type="project" value="UniProtKB-UniRule"/>
</dbReference>
<dbReference type="SUPFAM" id="SSF52738">
    <property type="entry name" value="Methylesterase CheB, C-terminal domain"/>
    <property type="match status" value="1"/>
</dbReference>
<comment type="PTM">
    <text evidence="3">Phosphorylated by CheA. Phosphorylation of the N-terminal regulatory domain activates the methylesterase activity.</text>
</comment>
<dbReference type="EC" id="3.1.1.61" evidence="3"/>
<feature type="modified residue" description="4-aspartylphosphate" evidence="3">
    <location>
        <position position="57"/>
    </location>
</feature>
<keyword evidence="3" id="KW-0597">Phosphoprotein</keyword>
<comment type="function">
    <text evidence="3">Involved in chemotaxis. Part of a chemotaxis signal transduction system that modulates chemotaxis in response to various stimuli. Catalyzes the demethylation of specific methylglutamate residues introduced into the chemoreceptors (methyl-accepting chemotaxis proteins or MCP) by CheR. Also mediates the irreversible deamidation of specific glutamine residues to glutamic acid.</text>
</comment>
<dbReference type="RefSeq" id="WP_023484709.1">
    <property type="nucleotide sequence ID" value="NZ_CP019794.1"/>
</dbReference>
<dbReference type="GO" id="GO:0008984">
    <property type="term" value="F:protein-glutamate methylesterase activity"/>
    <property type="evidence" value="ECO:0007669"/>
    <property type="project" value="UniProtKB-UniRule"/>
</dbReference>
<dbReference type="HAMAP" id="MF_00099">
    <property type="entry name" value="CheB_chemtxs"/>
    <property type="match status" value="1"/>
</dbReference>
<feature type="active site" evidence="3">
    <location>
        <position position="322"/>
    </location>
</feature>
<organism evidence="4 5">
    <name type="scientific">Paenibacillus larvae subsp. pulvifaciens</name>
    <dbReference type="NCBI Taxonomy" id="1477"/>
    <lineage>
        <taxon>Bacteria</taxon>
        <taxon>Bacillati</taxon>
        <taxon>Bacillota</taxon>
        <taxon>Bacilli</taxon>
        <taxon>Bacillales</taxon>
        <taxon>Paenibacillaceae</taxon>
        <taxon>Paenibacillus</taxon>
    </lineage>
</organism>
<dbReference type="InterPro" id="IPR011006">
    <property type="entry name" value="CheY-like_superfamily"/>
</dbReference>
<dbReference type="PANTHER" id="PTHR42872">
    <property type="entry name" value="PROTEIN-GLUTAMATE METHYLESTERASE/PROTEIN-GLUTAMINE GLUTAMINASE"/>
    <property type="match status" value="1"/>
</dbReference>
<evidence type="ECO:0000313" key="4">
    <source>
        <dbReference type="EMBL" id="ARF69932.1"/>
    </source>
</evidence>
<dbReference type="PROSITE" id="PS50110">
    <property type="entry name" value="RESPONSE_REGULATORY"/>
    <property type="match status" value="1"/>
</dbReference>
<dbReference type="AlphaFoldDB" id="A0A1U9YTK6"/>
<evidence type="ECO:0000256" key="1">
    <source>
        <dbReference type="ARBA" id="ARBA00022801"/>
    </source>
</evidence>
<gene>
    <name evidence="3" type="primary">cheB</name>
    <name evidence="4" type="ORF">B7C51_21920</name>
</gene>
<dbReference type="InterPro" id="IPR008248">
    <property type="entry name" value="CheB-like"/>
</dbReference>
<keyword evidence="1 3" id="KW-0378">Hydrolase</keyword>
<feature type="active site" evidence="3">
    <location>
        <position position="225"/>
    </location>
</feature>
<comment type="catalytic activity">
    <reaction evidence="3">
        <text>L-glutaminyl-[protein] + H2O = L-glutamyl-[protein] + NH4(+)</text>
        <dbReference type="Rhea" id="RHEA:16441"/>
        <dbReference type="Rhea" id="RHEA-COMP:10207"/>
        <dbReference type="Rhea" id="RHEA-COMP:10208"/>
        <dbReference type="ChEBI" id="CHEBI:15377"/>
        <dbReference type="ChEBI" id="CHEBI:28938"/>
        <dbReference type="ChEBI" id="CHEBI:29973"/>
        <dbReference type="ChEBI" id="CHEBI:30011"/>
        <dbReference type="EC" id="3.5.1.44"/>
    </reaction>
</comment>
<dbReference type="InterPro" id="IPR000673">
    <property type="entry name" value="Sig_transdc_resp-reg_Me-estase"/>
</dbReference>
<dbReference type="NCBIfam" id="NF001965">
    <property type="entry name" value="PRK00742.1"/>
    <property type="match status" value="1"/>
</dbReference>
<dbReference type="Pfam" id="PF00072">
    <property type="entry name" value="Response_reg"/>
    <property type="match status" value="1"/>
</dbReference>
<evidence type="ECO:0000256" key="3">
    <source>
        <dbReference type="HAMAP-Rule" id="MF_00099"/>
    </source>
</evidence>
<sequence>MAPPIQVLVVDDSLFMRKIISDLIMESSQFQVVDSAKNGKEAIEKIVQLKPDVVTLDIEMPIMNGLQALEKIMKQCPTPVVMLSSLTEEGASETIRALELGAVDFIRKPSGSISLDLYKVQKQLHEKLHIAAQSKAGIARTALQTSGAEIKKPNEPVRPGTLKRIKSVSALLGKKQMPAKPKNGGTPCVDHLVAIGTSTGGPKALQTVLQGIPAEFPAPIFIVQHMPPKFTQSLAKRLNDLCEIRVTEALDSEIAYSGHAYIAPGGMHMTVGKAENGSYRIVLNKEEPKSGHRPSVDVLFHSLLPLQAAKRHAVLMTGMGSDGARELTALRRAGAMTTIAESEETCVVYGMPRTAVEMGGAMFVLPLHEIASKLVQAVSC</sequence>
<dbReference type="InterPro" id="IPR035909">
    <property type="entry name" value="CheB_C"/>
</dbReference>
<feature type="active site" evidence="3">
    <location>
        <position position="198"/>
    </location>
</feature>
<protein>
    <recommendedName>
        <fullName evidence="3">Protein-glutamate methylesterase/protein-glutamine glutaminase</fullName>
        <ecNumber evidence="3">3.1.1.61</ecNumber>
        <ecNumber evidence="3">3.5.1.44</ecNumber>
    </recommendedName>
</protein>
<dbReference type="GO" id="GO:0005737">
    <property type="term" value="C:cytoplasm"/>
    <property type="evidence" value="ECO:0007669"/>
    <property type="project" value="UniProtKB-SubCell"/>
</dbReference>
<dbReference type="Pfam" id="PF01339">
    <property type="entry name" value="CheB_methylest"/>
    <property type="match status" value="1"/>
</dbReference>
<dbReference type="SUPFAM" id="SSF52172">
    <property type="entry name" value="CheY-like"/>
    <property type="match status" value="1"/>
</dbReference>
<dbReference type="CDD" id="cd17541">
    <property type="entry name" value="REC_CheB-like"/>
    <property type="match status" value="1"/>
</dbReference>
<comment type="domain">
    <text evidence="3">Contains a C-terminal catalytic domain, and an N-terminal region which modulates catalytic activity.</text>
</comment>
<proteinExistence type="inferred from homology"/>
<dbReference type="EMBL" id="CP020557">
    <property type="protein sequence ID" value="ARF69932.1"/>
    <property type="molecule type" value="Genomic_DNA"/>
</dbReference>
<dbReference type="PANTHER" id="PTHR42872:SF3">
    <property type="entry name" value="PROTEIN-GLUTAMATE METHYLESTERASE_PROTEIN-GLUTAMINE GLUTAMINASE 1"/>
    <property type="match status" value="1"/>
</dbReference>
<keyword evidence="3" id="KW-0145">Chemotaxis</keyword>
<dbReference type="GO" id="GO:0000156">
    <property type="term" value="F:phosphorelay response regulator activity"/>
    <property type="evidence" value="ECO:0007669"/>
    <property type="project" value="InterPro"/>
</dbReference>
<comment type="subcellular location">
    <subcellularLocation>
        <location evidence="3">Cytoplasm</location>
    </subcellularLocation>
</comment>
<evidence type="ECO:0000313" key="5">
    <source>
        <dbReference type="Proteomes" id="UP000192727"/>
    </source>
</evidence>
<dbReference type="EC" id="3.5.1.44" evidence="3"/>
<reference evidence="4 5" key="1">
    <citation type="submission" date="2017-03" db="EMBL/GenBank/DDBJ databases">
        <title>Paenibacillus larvae genome sequencing.</title>
        <authorList>
            <person name="Dingman D.W."/>
        </authorList>
    </citation>
    <scope>NUCLEOTIDE SEQUENCE [LARGE SCALE GENOMIC DNA]</scope>
    <source>
        <strain evidence="4 5">SAG 10367</strain>
    </source>
</reference>
<comment type="catalytic activity">
    <reaction evidence="2 3">
        <text>[protein]-L-glutamate 5-O-methyl ester + H2O = L-glutamyl-[protein] + methanol + H(+)</text>
        <dbReference type="Rhea" id="RHEA:23236"/>
        <dbReference type="Rhea" id="RHEA-COMP:10208"/>
        <dbReference type="Rhea" id="RHEA-COMP:10311"/>
        <dbReference type="ChEBI" id="CHEBI:15377"/>
        <dbReference type="ChEBI" id="CHEBI:15378"/>
        <dbReference type="ChEBI" id="CHEBI:17790"/>
        <dbReference type="ChEBI" id="CHEBI:29973"/>
        <dbReference type="ChEBI" id="CHEBI:82795"/>
        <dbReference type="EC" id="3.1.1.61"/>
    </reaction>
</comment>
<dbReference type="PIRSF" id="PIRSF000876">
    <property type="entry name" value="RR_chemtxs_CheB"/>
    <property type="match status" value="1"/>
</dbReference>
<evidence type="ECO:0000256" key="2">
    <source>
        <dbReference type="ARBA" id="ARBA00048267"/>
    </source>
</evidence>
<dbReference type="SMART" id="SM00448">
    <property type="entry name" value="REC"/>
    <property type="match status" value="1"/>
</dbReference>
<dbReference type="Gene3D" id="3.40.50.180">
    <property type="entry name" value="Methylesterase CheB, C-terminal domain"/>
    <property type="match status" value="1"/>
</dbReference>